<sequence>MTGEDKILLEIRDRTIRIEQRLDDRDRQCQLHANAIATLDGRVDSIERQLSGLRSWIASAGLIGGIVGWVAHSVLPRLGK</sequence>
<keyword evidence="1" id="KW-1133">Transmembrane helix</keyword>
<feature type="transmembrane region" description="Helical" evidence="1">
    <location>
        <begin position="56"/>
        <end position="75"/>
    </location>
</feature>
<name>A0A645CIW1_9ZZZZ</name>
<keyword evidence="1" id="KW-0472">Membrane</keyword>
<protein>
    <submittedName>
        <fullName evidence="2">Uncharacterized protein</fullName>
    </submittedName>
</protein>
<dbReference type="EMBL" id="VSSQ01027569">
    <property type="protein sequence ID" value="MPM76885.1"/>
    <property type="molecule type" value="Genomic_DNA"/>
</dbReference>
<comment type="caution">
    <text evidence="2">The sequence shown here is derived from an EMBL/GenBank/DDBJ whole genome shotgun (WGS) entry which is preliminary data.</text>
</comment>
<dbReference type="AlphaFoldDB" id="A0A645CIW1"/>
<reference evidence="2" key="1">
    <citation type="submission" date="2019-08" db="EMBL/GenBank/DDBJ databases">
        <authorList>
            <person name="Kucharzyk K."/>
            <person name="Murdoch R.W."/>
            <person name="Higgins S."/>
            <person name="Loffler F."/>
        </authorList>
    </citation>
    <scope>NUCLEOTIDE SEQUENCE</scope>
</reference>
<evidence type="ECO:0000313" key="2">
    <source>
        <dbReference type="EMBL" id="MPM76885.1"/>
    </source>
</evidence>
<gene>
    <name evidence="2" type="ORF">SDC9_123884</name>
</gene>
<proteinExistence type="predicted"/>
<keyword evidence="1" id="KW-0812">Transmembrane</keyword>
<accession>A0A645CIW1</accession>
<evidence type="ECO:0000256" key="1">
    <source>
        <dbReference type="SAM" id="Phobius"/>
    </source>
</evidence>
<organism evidence="2">
    <name type="scientific">bioreactor metagenome</name>
    <dbReference type="NCBI Taxonomy" id="1076179"/>
    <lineage>
        <taxon>unclassified sequences</taxon>
        <taxon>metagenomes</taxon>
        <taxon>ecological metagenomes</taxon>
    </lineage>
</organism>